<sequence length="72" mass="7985">NSPVIPDGWVMVPVEPTEDMIVYGFESEPDEDFSDPAAWEEYQAMSGCRQAAHRAKLCWAAMIAAAPKLEVE</sequence>
<accession>A0AAW6SFK4</accession>
<evidence type="ECO:0000313" key="2">
    <source>
        <dbReference type="Proteomes" id="UP001158360"/>
    </source>
</evidence>
<evidence type="ECO:0000313" key="1">
    <source>
        <dbReference type="EMBL" id="MDH0199159.1"/>
    </source>
</evidence>
<name>A0AAW6SFK4_ENTCL</name>
<protein>
    <submittedName>
        <fullName evidence="1">Uncharacterized protein</fullName>
    </submittedName>
</protein>
<organism evidence="1 2">
    <name type="scientific">Enterobacter cloacae</name>
    <dbReference type="NCBI Taxonomy" id="550"/>
    <lineage>
        <taxon>Bacteria</taxon>
        <taxon>Pseudomonadati</taxon>
        <taxon>Pseudomonadota</taxon>
        <taxon>Gammaproteobacteria</taxon>
        <taxon>Enterobacterales</taxon>
        <taxon>Enterobacteriaceae</taxon>
        <taxon>Enterobacter</taxon>
        <taxon>Enterobacter cloacae complex</taxon>
    </lineage>
</organism>
<gene>
    <name evidence="1" type="ORF">N7383_26425</name>
</gene>
<comment type="caution">
    <text evidence="1">The sequence shown here is derived from an EMBL/GenBank/DDBJ whole genome shotgun (WGS) entry which is preliminary data.</text>
</comment>
<dbReference type="AlphaFoldDB" id="A0AAW6SFK4"/>
<dbReference type="Proteomes" id="UP001158360">
    <property type="component" value="Unassembled WGS sequence"/>
</dbReference>
<feature type="non-terminal residue" evidence="1">
    <location>
        <position position="1"/>
    </location>
</feature>
<proteinExistence type="predicted"/>
<reference evidence="1" key="1">
    <citation type="submission" date="2022-09" db="EMBL/GenBank/DDBJ databases">
        <title>Intensive care unit water sources are persistently colonized with multi-drug resistant bacteria and are the site of extensive horizontal gene transfer of antibiotic resistance genes.</title>
        <authorList>
            <person name="Diorio-Toth L."/>
        </authorList>
    </citation>
    <scope>NUCLEOTIDE SEQUENCE</scope>
    <source>
        <strain evidence="1">GD04139</strain>
    </source>
</reference>
<dbReference type="EMBL" id="JAODZM010000111">
    <property type="protein sequence ID" value="MDH0199159.1"/>
    <property type="molecule type" value="Genomic_DNA"/>
</dbReference>